<accession>A0A174HZQ2</accession>
<keyword evidence="4 5" id="KW-0472">Membrane</keyword>
<dbReference type="STRING" id="338188.ERS852397_02787"/>
<feature type="transmembrane region" description="Helical" evidence="5">
    <location>
        <begin position="196"/>
        <end position="219"/>
    </location>
</feature>
<feature type="transmembrane region" description="Helical" evidence="5">
    <location>
        <begin position="231"/>
        <end position="251"/>
    </location>
</feature>
<evidence type="ECO:0000256" key="1">
    <source>
        <dbReference type="ARBA" id="ARBA00004141"/>
    </source>
</evidence>
<dbReference type="AlphaFoldDB" id="A0A174HZQ2"/>
<dbReference type="PANTHER" id="PTHR23501:SF5">
    <property type="entry name" value="TRANSPORT PROTEIN"/>
    <property type="match status" value="1"/>
</dbReference>
<evidence type="ECO:0000256" key="3">
    <source>
        <dbReference type="ARBA" id="ARBA00022989"/>
    </source>
</evidence>
<feature type="transmembrane region" description="Helical" evidence="5">
    <location>
        <begin position="263"/>
        <end position="282"/>
    </location>
</feature>
<feature type="transmembrane region" description="Helical" evidence="5">
    <location>
        <begin position="169"/>
        <end position="190"/>
    </location>
</feature>
<dbReference type="EMBL" id="CYZH01000016">
    <property type="protein sequence ID" value="CUO78305.1"/>
    <property type="molecule type" value="Genomic_DNA"/>
</dbReference>
<feature type="transmembrane region" description="Helical" evidence="5">
    <location>
        <begin position="57"/>
        <end position="77"/>
    </location>
</feature>
<evidence type="ECO:0000313" key="6">
    <source>
        <dbReference type="EMBL" id="CUO78305.1"/>
    </source>
</evidence>
<evidence type="ECO:0000256" key="5">
    <source>
        <dbReference type="SAM" id="Phobius"/>
    </source>
</evidence>
<keyword evidence="3 5" id="KW-1133">Transmembrane helix</keyword>
<feature type="transmembrane region" description="Helical" evidence="5">
    <location>
        <begin position="20"/>
        <end position="37"/>
    </location>
</feature>
<reference evidence="6 7" key="1">
    <citation type="submission" date="2015-09" db="EMBL/GenBank/DDBJ databases">
        <authorList>
            <consortium name="Pathogen Informatics"/>
        </authorList>
    </citation>
    <scope>NUCLEOTIDE SEQUENCE [LARGE SCALE GENOMIC DNA]</scope>
    <source>
        <strain evidence="6 7">2789STDY5608840</strain>
    </source>
</reference>
<feature type="transmembrane region" description="Helical" evidence="5">
    <location>
        <begin position="364"/>
        <end position="382"/>
    </location>
</feature>
<dbReference type="GO" id="GO:0022857">
    <property type="term" value="F:transmembrane transporter activity"/>
    <property type="evidence" value="ECO:0007669"/>
    <property type="project" value="TreeGrafter"/>
</dbReference>
<evidence type="ECO:0000256" key="2">
    <source>
        <dbReference type="ARBA" id="ARBA00022692"/>
    </source>
</evidence>
<sequence length="545" mass="61547">MPSYPKNYPFYSWMPKPLGILILLFFFLPILTVGGVYSVNSTEMMSGLGIISEHIQFANFVTSIGMAAFAPFLYQLVCVRREKMMCIVGFAFMYIFSYICAKTDSVFLLALCSLLTGFLRMVLMMVNLFTLIWYAGGMEATRNITPGLEPKDASGWNKLDIDRCVSQPAVYLFFMILGQSGTALTAWLSFEYEWKYVYYFMMGILLVSILLLFITMPNYKFPGRFPINFRKFGNVTAFCVSLTCLTYVLVYGKVLDWYDDESIRWATAVSILFAGIFLYMDARRRSPYVLLDAFKLRTIRMGALLYLLLMVINSSAMFVNVFAGVGMHIDNLQNAALGNWCMVGYAIGAVLAMALGSKGLHFKYLFAMGFFFLSLSAVFMYFEVQTAGVYERLKYAVIIRATGMMILYALTAAYANQRMPFKYLSTWICIMLTVRMVVGPSIGGALYTNVLQERQQHYVTRYAQNVDLLNPDASASFLGTVQGMKYQGKSETEARNMAAISTKGRIQVQATLSALKEMAGWTIYGGLICMIFVLVIPYPKRKLLT</sequence>
<evidence type="ECO:0000313" key="7">
    <source>
        <dbReference type="Proteomes" id="UP000095517"/>
    </source>
</evidence>
<dbReference type="PANTHER" id="PTHR23501">
    <property type="entry name" value="MAJOR FACILITATOR SUPERFAMILY"/>
    <property type="match status" value="1"/>
</dbReference>
<proteinExistence type="predicted"/>
<feature type="transmembrane region" description="Helical" evidence="5">
    <location>
        <begin position="107"/>
        <end position="134"/>
    </location>
</feature>
<keyword evidence="2 5" id="KW-0812">Transmembrane</keyword>
<evidence type="ECO:0000256" key="4">
    <source>
        <dbReference type="ARBA" id="ARBA00023136"/>
    </source>
</evidence>
<feature type="transmembrane region" description="Helical" evidence="5">
    <location>
        <begin position="303"/>
        <end position="325"/>
    </location>
</feature>
<protein>
    <submittedName>
        <fullName evidence="6">MFS transporter</fullName>
    </submittedName>
</protein>
<feature type="transmembrane region" description="Helical" evidence="5">
    <location>
        <begin position="84"/>
        <end position="101"/>
    </location>
</feature>
<dbReference type="InterPro" id="IPR036259">
    <property type="entry name" value="MFS_trans_sf"/>
</dbReference>
<dbReference type="SUPFAM" id="SSF103473">
    <property type="entry name" value="MFS general substrate transporter"/>
    <property type="match status" value="1"/>
</dbReference>
<feature type="transmembrane region" description="Helical" evidence="5">
    <location>
        <begin position="427"/>
        <end position="447"/>
    </location>
</feature>
<feature type="transmembrane region" description="Helical" evidence="5">
    <location>
        <begin position="337"/>
        <end position="357"/>
    </location>
</feature>
<feature type="transmembrane region" description="Helical" evidence="5">
    <location>
        <begin position="394"/>
        <end position="415"/>
    </location>
</feature>
<feature type="transmembrane region" description="Helical" evidence="5">
    <location>
        <begin position="518"/>
        <end position="538"/>
    </location>
</feature>
<dbReference type="GO" id="GO:0005886">
    <property type="term" value="C:plasma membrane"/>
    <property type="evidence" value="ECO:0007669"/>
    <property type="project" value="TreeGrafter"/>
</dbReference>
<comment type="subcellular location">
    <subcellularLocation>
        <location evidence="1">Membrane</location>
        <topology evidence="1">Multi-pass membrane protein</topology>
    </subcellularLocation>
</comment>
<dbReference type="RefSeq" id="WP_022275427.1">
    <property type="nucleotide sequence ID" value="NZ_CABIXA010000016.1"/>
</dbReference>
<name>A0A174HZQ2_9BACE</name>
<organism evidence="6 7">
    <name type="scientific">Bacteroides finegoldii</name>
    <dbReference type="NCBI Taxonomy" id="338188"/>
    <lineage>
        <taxon>Bacteria</taxon>
        <taxon>Pseudomonadati</taxon>
        <taxon>Bacteroidota</taxon>
        <taxon>Bacteroidia</taxon>
        <taxon>Bacteroidales</taxon>
        <taxon>Bacteroidaceae</taxon>
        <taxon>Bacteroides</taxon>
    </lineage>
</organism>
<dbReference type="Proteomes" id="UP000095517">
    <property type="component" value="Unassembled WGS sequence"/>
</dbReference>
<gene>
    <name evidence="6" type="ORF">ERS852397_02787</name>
</gene>